<feature type="domain" description="Pyrrolo-quinoline quinone repeat" evidence="3">
    <location>
        <begin position="328"/>
        <end position="452"/>
    </location>
</feature>
<reference evidence="4 5" key="1">
    <citation type="submission" date="2019-08" db="EMBL/GenBank/DDBJ databases">
        <title>Deep-cultivation of Planctomycetes and their phenomic and genomic characterization uncovers novel biology.</title>
        <authorList>
            <person name="Wiegand S."/>
            <person name="Jogler M."/>
            <person name="Boedeker C."/>
            <person name="Pinto D."/>
            <person name="Vollmers J."/>
            <person name="Rivas-Marin E."/>
            <person name="Kohn T."/>
            <person name="Peeters S.H."/>
            <person name="Heuer A."/>
            <person name="Rast P."/>
            <person name="Oberbeckmann S."/>
            <person name="Bunk B."/>
            <person name="Jeske O."/>
            <person name="Meyerdierks A."/>
            <person name="Storesund J.E."/>
            <person name="Kallscheuer N."/>
            <person name="Luecker S."/>
            <person name="Lage O.M."/>
            <person name="Pohl T."/>
            <person name="Merkel B.J."/>
            <person name="Hornburger P."/>
            <person name="Mueller R.-W."/>
            <person name="Bruemmer F."/>
            <person name="Labrenz M."/>
            <person name="Spormann A.M."/>
            <person name="Op Den Camp H."/>
            <person name="Overmann J."/>
            <person name="Amann R."/>
            <person name="Jetten M.S.M."/>
            <person name="Mascher T."/>
            <person name="Medema M.H."/>
            <person name="Devos D.P."/>
            <person name="Kaster A.-K."/>
            <person name="Ovreas L."/>
            <person name="Rohde M."/>
            <person name="Galperin M.Y."/>
            <person name="Jogler C."/>
        </authorList>
    </citation>
    <scope>NUCLEOTIDE SEQUENCE [LARGE SCALE GENOMIC DNA]</scope>
    <source>
        <strain evidence="4 5">LF1</strain>
    </source>
</reference>
<dbReference type="SUPFAM" id="SSF50998">
    <property type="entry name" value="Quinoprotein alcohol dehydrogenase-like"/>
    <property type="match status" value="1"/>
</dbReference>
<name>A0A5B1CEH2_9BACT</name>
<dbReference type="RefSeq" id="WP_068264736.1">
    <property type="nucleotide sequence ID" value="NZ_LWSK01000068.1"/>
</dbReference>
<dbReference type="PANTHER" id="PTHR34512:SF30">
    <property type="entry name" value="OUTER MEMBRANE PROTEIN ASSEMBLY FACTOR BAMB"/>
    <property type="match status" value="1"/>
</dbReference>
<dbReference type="EMBL" id="VRLW01000001">
    <property type="protein sequence ID" value="KAA1257744.1"/>
    <property type="molecule type" value="Genomic_DNA"/>
</dbReference>
<dbReference type="PANTHER" id="PTHR34512">
    <property type="entry name" value="CELL SURFACE PROTEIN"/>
    <property type="match status" value="1"/>
</dbReference>
<dbReference type="InterPro" id="IPR002372">
    <property type="entry name" value="PQQ_rpt_dom"/>
</dbReference>
<evidence type="ECO:0000313" key="4">
    <source>
        <dbReference type="EMBL" id="KAA1257744.1"/>
    </source>
</evidence>
<feature type="region of interest" description="Disordered" evidence="1">
    <location>
        <begin position="497"/>
        <end position="559"/>
    </location>
</feature>
<evidence type="ECO:0000259" key="3">
    <source>
        <dbReference type="Pfam" id="PF13360"/>
    </source>
</evidence>
<keyword evidence="5" id="KW-1185">Reference proteome</keyword>
<feature type="compositionally biased region" description="Gly residues" evidence="1">
    <location>
        <begin position="536"/>
        <end position="551"/>
    </location>
</feature>
<feature type="chain" id="PRO_5022729837" evidence="2">
    <location>
        <begin position="21"/>
        <end position="559"/>
    </location>
</feature>
<dbReference type="Pfam" id="PF13360">
    <property type="entry name" value="PQQ_2"/>
    <property type="match status" value="1"/>
</dbReference>
<evidence type="ECO:0000256" key="2">
    <source>
        <dbReference type="SAM" id="SignalP"/>
    </source>
</evidence>
<keyword evidence="4" id="KW-0808">Transferase</keyword>
<evidence type="ECO:0000313" key="5">
    <source>
        <dbReference type="Proteomes" id="UP000322699"/>
    </source>
</evidence>
<dbReference type="PROSITE" id="PS51257">
    <property type="entry name" value="PROKAR_LIPOPROTEIN"/>
    <property type="match status" value="1"/>
</dbReference>
<dbReference type="GO" id="GO:0004674">
    <property type="term" value="F:protein serine/threonine kinase activity"/>
    <property type="evidence" value="ECO:0007669"/>
    <property type="project" value="UniProtKB-EC"/>
</dbReference>
<organism evidence="4 5">
    <name type="scientific">Rubripirellula obstinata</name>
    <dbReference type="NCBI Taxonomy" id="406547"/>
    <lineage>
        <taxon>Bacteria</taxon>
        <taxon>Pseudomonadati</taxon>
        <taxon>Planctomycetota</taxon>
        <taxon>Planctomycetia</taxon>
        <taxon>Pirellulales</taxon>
        <taxon>Pirellulaceae</taxon>
        <taxon>Rubripirellula</taxon>
    </lineage>
</organism>
<gene>
    <name evidence="4" type="primary">afsK</name>
    <name evidence="4" type="ORF">LF1_02340</name>
</gene>
<dbReference type="OrthoDB" id="273000at2"/>
<feature type="signal peptide" evidence="2">
    <location>
        <begin position="1"/>
        <end position="20"/>
    </location>
</feature>
<dbReference type="Gene3D" id="2.130.10.10">
    <property type="entry name" value="YVTN repeat-like/Quinoprotein amine dehydrogenase"/>
    <property type="match status" value="2"/>
</dbReference>
<evidence type="ECO:0000256" key="1">
    <source>
        <dbReference type="SAM" id="MobiDB-lite"/>
    </source>
</evidence>
<protein>
    <submittedName>
        <fullName evidence="4">Serine/threonine-protein kinase AfsK</fullName>
        <ecNumber evidence="4">2.7.11.1</ecNumber>
    </submittedName>
</protein>
<dbReference type="Proteomes" id="UP000322699">
    <property type="component" value="Unassembled WGS sequence"/>
</dbReference>
<accession>A0A5B1CEH2</accession>
<dbReference type="EC" id="2.7.11.1" evidence="4"/>
<comment type="caution">
    <text evidence="4">The sequence shown here is derived from an EMBL/GenBank/DDBJ whole genome shotgun (WGS) entry which is preliminary data.</text>
</comment>
<dbReference type="InterPro" id="IPR011047">
    <property type="entry name" value="Quinoprotein_ADH-like_sf"/>
</dbReference>
<keyword evidence="2" id="KW-0732">Signal</keyword>
<sequence precursor="true">MRLNCFFASVLLFSCFVSHAVLVRPAMANEHMSARVADQLGLVEAWNRSVSSPMGVQSISDMELYVHESRPNQYLEVITTDPAKSVRPGKKIKPENKNKIDSAKKKDDNVRVLSRFLVEPESEIDETIVSTNKTTPFSGGSAFRGKKEAERLASNEIRRLKRRGITATTRMVSSPRVGLYSIANDGSLEARDAETGQTLWTTRVGDSRMTYYQIGVNDTHISVVNGGNMIIVRTDTGEVERELVLGRTPIFGAINAGGYAMIQGISGGVVCYSLDDLEHDPYYESVEGYAISQPTLAPRSTKVAWSTDKGFVFVMDMEGTPSTLFRLKTDGLVTGKIAAAKNERFYFGSESGQVYGIRATREGLVKWSQPFGEPFYGEPIVIEQQLFMRSSYNNLYCLSTIDGSQLWDNTVSGVTELVGAVAHELFVRASDGSLMVIHRETGERIGSYPSLQPAMTISNAFTDRLYLVSDHGGIQCLRPISSELPTLNTQPDTIPAATEEEAEAKEDKPKKSKGGMFDDKETKPVDPFGGDSTDPFGGGSSDPFGGGGGDPFGADPFGN</sequence>
<dbReference type="InterPro" id="IPR015943">
    <property type="entry name" value="WD40/YVTN_repeat-like_dom_sf"/>
</dbReference>
<proteinExistence type="predicted"/>
<keyword evidence="4" id="KW-0418">Kinase</keyword>
<dbReference type="AlphaFoldDB" id="A0A5B1CEH2"/>